<dbReference type="AlphaFoldDB" id="A0A9P3GPU1"/>
<evidence type="ECO:0000256" key="8">
    <source>
        <dbReference type="PROSITE-ProRule" id="PRU00134"/>
    </source>
</evidence>
<keyword evidence="4" id="KW-0805">Transcription regulation</keyword>
<keyword evidence="7" id="KW-0539">Nucleus</keyword>
<dbReference type="PROSITE" id="PS01360">
    <property type="entry name" value="ZF_MYND_1"/>
    <property type="match status" value="1"/>
</dbReference>
<protein>
    <submittedName>
        <fullName evidence="10">Zinc finger MYND domain-containing protein</fullName>
    </submittedName>
</protein>
<sequence length="223" mass="25627">MPNSSPIHFTIAHPEFPQAMTNLMNTPMVESFLGGAENSEPSALTCYHCKQRRSSEKQLSRCTGCCTAVYCGTACQRAAWPEHKAFCTKVQTSPSPRTKFLVRRANAVFAYASRHRPLLFSIAYHELKIRYDKENAARKVLWVGFKPRDYEETKWDVVRVEVRLVETLEEEVRDEIQSGRRLRLQDPVLNVFAIMLYDVECMVSKCLFGSVLDDNPERGLRIF</sequence>
<gene>
    <name evidence="10" type="ORF">PsYK624_157930</name>
</gene>
<evidence type="ECO:0000256" key="7">
    <source>
        <dbReference type="ARBA" id="ARBA00023242"/>
    </source>
</evidence>
<name>A0A9P3GPU1_9APHY</name>
<evidence type="ECO:0000256" key="1">
    <source>
        <dbReference type="ARBA" id="ARBA00022723"/>
    </source>
</evidence>
<keyword evidence="3" id="KW-0862">Zinc</keyword>
<keyword evidence="11" id="KW-1185">Reference proteome</keyword>
<dbReference type="SUPFAM" id="SSF144232">
    <property type="entry name" value="HIT/MYND zinc finger-like"/>
    <property type="match status" value="1"/>
</dbReference>
<accession>A0A9P3GPU1</accession>
<dbReference type="GO" id="GO:0005634">
    <property type="term" value="C:nucleus"/>
    <property type="evidence" value="ECO:0007669"/>
    <property type="project" value="TreeGrafter"/>
</dbReference>
<proteinExistence type="predicted"/>
<dbReference type="GO" id="GO:0003677">
    <property type="term" value="F:DNA binding"/>
    <property type="evidence" value="ECO:0007669"/>
    <property type="project" value="UniProtKB-KW"/>
</dbReference>
<feature type="domain" description="MYND-type" evidence="9">
    <location>
        <begin position="46"/>
        <end position="87"/>
    </location>
</feature>
<dbReference type="PANTHER" id="PTHR10237:SF1">
    <property type="entry name" value="DEFORMED EPIDERMAL AUTOREGULATORY FACTOR 1 HOMOLOG"/>
    <property type="match status" value="1"/>
</dbReference>
<dbReference type="PANTHER" id="PTHR10237">
    <property type="entry name" value="DEFORMED EPIDERMAL AUTOREGULATORY FACTOR 1 HOMOLOG SUPPRESSIN"/>
    <property type="match status" value="1"/>
</dbReference>
<dbReference type="EMBL" id="BPQB01000112">
    <property type="protein sequence ID" value="GJE99527.1"/>
    <property type="molecule type" value="Genomic_DNA"/>
</dbReference>
<evidence type="ECO:0000256" key="4">
    <source>
        <dbReference type="ARBA" id="ARBA00023015"/>
    </source>
</evidence>
<evidence type="ECO:0000259" key="9">
    <source>
        <dbReference type="PROSITE" id="PS50865"/>
    </source>
</evidence>
<reference evidence="10 11" key="1">
    <citation type="submission" date="2021-08" db="EMBL/GenBank/DDBJ databases">
        <title>Draft Genome Sequence of Phanerochaete sordida strain YK-624.</title>
        <authorList>
            <person name="Mori T."/>
            <person name="Dohra H."/>
            <person name="Suzuki T."/>
            <person name="Kawagishi H."/>
            <person name="Hirai H."/>
        </authorList>
    </citation>
    <scope>NUCLEOTIDE SEQUENCE [LARGE SCALE GENOMIC DNA]</scope>
    <source>
        <strain evidence="10 11">YK-624</strain>
    </source>
</reference>
<dbReference type="GO" id="GO:0000981">
    <property type="term" value="F:DNA-binding transcription factor activity, RNA polymerase II-specific"/>
    <property type="evidence" value="ECO:0007669"/>
    <property type="project" value="TreeGrafter"/>
</dbReference>
<dbReference type="Pfam" id="PF01753">
    <property type="entry name" value="zf-MYND"/>
    <property type="match status" value="1"/>
</dbReference>
<dbReference type="PROSITE" id="PS50865">
    <property type="entry name" value="ZF_MYND_2"/>
    <property type="match status" value="1"/>
</dbReference>
<dbReference type="OrthoDB" id="341421at2759"/>
<keyword evidence="5" id="KW-0238">DNA-binding</keyword>
<dbReference type="InterPro" id="IPR024119">
    <property type="entry name" value="TF_DEAF-1"/>
</dbReference>
<evidence type="ECO:0000256" key="5">
    <source>
        <dbReference type="ARBA" id="ARBA00023125"/>
    </source>
</evidence>
<evidence type="ECO:0000256" key="3">
    <source>
        <dbReference type="ARBA" id="ARBA00022833"/>
    </source>
</evidence>
<comment type="caution">
    <text evidence="10">The sequence shown here is derived from an EMBL/GenBank/DDBJ whole genome shotgun (WGS) entry which is preliminary data.</text>
</comment>
<dbReference type="InterPro" id="IPR002893">
    <property type="entry name" value="Znf_MYND"/>
</dbReference>
<keyword evidence="6" id="KW-0804">Transcription</keyword>
<organism evidence="10 11">
    <name type="scientific">Phanerochaete sordida</name>
    <dbReference type="NCBI Taxonomy" id="48140"/>
    <lineage>
        <taxon>Eukaryota</taxon>
        <taxon>Fungi</taxon>
        <taxon>Dikarya</taxon>
        <taxon>Basidiomycota</taxon>
        <taxon>Agaricomycotina</taxon>
        <taxon>Agaricomycetes</taxon>
        <taxon>Polyporales</taxon>
        <taxon>Phanerochaetaceae</taxon>
        <taxon>Phanerochaete</taxon>
    </lineage>
</organism>
<evidence type="ECO:0000313" key="11">
    <source>
        <dbReference type="Proteomes" id="UP000703269"/>
    </source>
</evidence>
<evidence type="ECO:0000256" key="2">
    <source>
        <dbReference type="ARBA" id="ARBA00022771"/>
    </source>
</evidence>
<evidence type="ECO:0000256" key="6">
    <source>
        <dbReference type="ARBA" id="ARBA00023163"/>
    </source>
</evidence>
<keyword evidence="2 8" id="KW-0863">Zinc-finger</keyword>
<dbReference type="Gene3D" id="6.10.140.2220">
    <property type="match status" value="1"/>
</dbReference>
<dbReference type="GO" id="GO:0008270">
    <property type="term" value="F:zinc ion binding"/>
    <property type="evidence" value="ECO:0007669"/>
    <property type="project" value="UniProtKB-KW"/>
</dbReference>
<evidence type="ECO:0000313" key="10">
    <source>
        <dbReference type="EMBL" id="GJE99527.1"/>
    </source>
</evidence>
<keyword evidence="1" id="KW-0479">Metal-binding</keyword>
<dbReference type="Proteomes" id="UP000703269">
    <property type="component" value="Unassembled WGS sequence"/>
</dbReference>